<dbReference type="Gene3D" id="3.90.1150.140">
    <property type="match status" value="1"/>
</dbReference>
<dbReference type="PANTHER" id="PTHR42915:SF1">
    <property type="entry name" value="PEPTIDOGLYCAN BETA-N-ACETYLMURAMIDASE NAMZ"/>
    <property type="match status" value="1"/>
</dbReference>
<organism evidence="4 5">
    <name type="scientific">Fastidiosipila sanguinis</name>
    <dbReference type="NCBI Taxonomy" id="236753"/>
    <lineage>
        <taxon>Bacteria</taxon>
        <taxon>Bacillati</taxon>
        <taxon>Bacillota</taxon>
        <taxon>Clostridia</taxon>
        <taxon>Eubacteriales</taxon>
        <taxon>Oscillospiraceae</taxon>
        <taxon>Fastidiosipila</taxon>
    </lineage>
</organism>
<dbReference type="PANTHER" id="PTHR42915">
    <property type="entry name" value="HYPOTHETICAL 460 KDA PROTEIN IN FEUA-SIGW INTERGENIC REGION [PRECURSOR]"/>
    <property type="match status" value="1"/>
</dbReference>
<evidence type="ECO:0000256" key="1">
    <source>
        <dbReference type="SAM" id="Coils"/>
    </source>
</evidence>
<dbReference type="Pfam" id="PF20732">
    <property type="entry name" value="NamZ_C"/>
    <property type="match status" value="1"/>
</dbReference>
<dbReference type="GO" id="GO:0033922">
    <property type="term" value="F:peptidoglycan beta-N-acetylmuramidase activity"/>
    <property type="evidence" value="ECO:0007669"/>
    <property type="project" value="InterPro"/>
</dbReference>
<evidence type="ECO:0000313" key="4">
    <source>
        <dbReference type="EMBL" id="AVM41863.1"/>
    </source>
</evidence>
<dbReference type="EMBL" id="CP027226">
    <property type="protein sequence ID" value="AVM41863.1"/>
    <property type="molecule type" value="Genomic_DNA"/>
</dbReference>
<sequence length="384" mass="43761">MEVKKKISNGVDRLIEFKDEYLMDRVGLLTTGASMDRHLNSTLAVINNHMDLTSLFGAEFGVLGEKTSGERYESYKDIWTGLTVFSLYRYGSFHFTHEMLASFDTLFVDLPLTGLRYDSYIETLHRLLRQLGNTDKKVVILDRPNPLGGELVQGPVIEGNYMNDDEFPLPIRYGMTIGELAVMMNTVNNLHCNLQVIELRNWERKDTFDDTDALWNMPRLEYPNLDGLILASGLHLLEGTNVSFGEGTSLPFQVIAAPFLDAVQLAANLNKVLISGIRFTPIYFTPTKGMYQGTKVQGVRIHVTQRKKIKPIDMAIAIIAELKRIVDKDLLFVPADNDQYLKIDKMFGNSKLSRQHANSQELIRETKREADAFKEKSKEFYLYE</sequence>
<evidence type="ECO:0000259" key="2">
    <source>
        <dbReference type="Pfam" id="PF07075"/>
    </source>
</evidence>
<dbReference type="KEGG" id="fsa:C5Q98_00830"/>
<accession>A0A2S0KLF1</accession>
<dbReference type="InterPro" id="IPR048503">
    <property type="entry name" value="NamZ_C"/>
</dbReference>
<reference evidence="5" key="1">
    <citation type="submission" date="2018-02" db="EMBL/GenBank/DDBJ databases">
        <authorList>
            <person name="Holder M.E."/>
            <person name="Ajami N.J."/>
            <person name="Petrosino J.F."/>
        </authorList>
    </citation>
    <scope>NUCLEOTIDE SEQUENCE [LARGE SCALE GENOMIC DNA]</scope>
    <source>
        <strain evidence="5">CCUG 47711</strain>
    </source>
</reference>
<dbReference type="RefSeq" id="WP_106011851.1">
    <property type="nucleotide sequence ID" value="NZ_CP027226.1"/>
</dbReference>
<dbReference type="Pfam" id="PF07075">
    <property type="entry name" value="NamZ_N"/>
    <property type="match status" value="1"/>
</dbReference>
<proteinExistence type="predicted"/>
<feature type="domain" description="Peptidoglycan beta-N-acetylmuramidase NamZ C-terminal" evidence="3">
    <location>
        <begin position="233"/>
        <end position="383"/>
    </location>
</feature>
<dbReference type="Proteomes" id="UP000237947">
    <property type="component" value="Chromosome"/>
</dbReference>
<dbReference type="OrthoDB" id="9801061at2"/>
<dbReference type="InterPro" id="IPR048502">
    <property type="entry name" value="NamZ_N"/>
</dbReference>
<dbReference type="Gene3D" id="3.40.50.12170">
    <property type="entry name" value="Uncharacterised protein PF07075, DUF1343"/>
    <property type="match status" value="1"/>
</dbReference>
<gene>
    <name evidence="4" type="ORF">C5Q98_00830</name>
</gene>
<evidence type="ECO:0000313" key="5">
    <source>
        <dbReference type="Proteomes" id="UP000237947"/>
    </source>
</evidence>
<dbReference type="AlphaFoldDB" id="A0A2S0KLF1"/>
<dbReference type="PIRSF" id="PIRSF016719">
    <property type="entry name" value="UCP016719"/>
    <property type="match status" value="1"/>
</dbReference>
<feature type="coiled-coil region" evidence="1">
    <location>
        <begin position="349"/>
        <end position="376"/>
    </location>
</feature>
<dbReference type="InterPro" id="IPR008302">
    <property type="entry name" value="NamZ"/>
</dbReference>
<name>A0A2S0KLF1_9FIRM</name>
<protein>
    <recommendedName>
        <fullName evidence="6">DUF1343 domain-containing protein</fullName>
    </recommendedName>
</protein>
<keyword evidence="1" id="KW-0175">Coiled coil</keyword>
<feature type="domain" description="Peptidoglycan beta-N-acetylmuramidase NamZ N-terminal" evidence="2">
    <location>
        <begin position="26"/>
        <end position="224"/>
    </location>
</feature>
<evidence type="ECO:0000259" key="3">
    <source>
        <dbReference type="Pfam" id="PF20732"/>
    </source>
</evidence>
<evidence type="ECO:0008006" key="6">
    <source>
        <dbReference type="Google" id="ProtNLM"/>
    </source>
</evidence>
<keyword evidence="5" id="KW-1185">Reference proteome</keyword>